<dbReference type="SUPFAM" id="SSF51735">
    <property type="entry name" value="NAD(P)-binding Rossmann-fold domains"/>
    <property type="match status" value="1"/>
</dbReference>
<dbReference type="PANTHER" id="PTHR44169">
    <property type="entry name" value="NADPH-DEPENDENT 1-ACYLDIHYDROXYACETONE PHOSPHATE REDUCTASE"/>
    <property type="match status" value="1"/>
</dbReference>
<evidence type="ECO:0000256" key="1">
    <source>
        <dbReference type="ARBA" id="ARBA00006484"/>
    </source>
</evidence>
<dbReference type="InterPro" id="IPR036291">
    <property type="entry name" value="NAD(P)-bd_dom_sf"/>
</dbReference>
<reference evidence="4" key="1">
    <citation type="submission" date="2022-10" db="EMBL/GenBank/DDBJ databases">
        <title>Genome sequence of Actinomyces israelii ATCC 10048.</title>
        <authorList>
            <person name="Watt R.M."/>
            <person name="Tong W.M."/>
        </authorList>
    </citation>
    <scope>NUCLEOTIDE SEQUENCE</scope>
    <source>
        <strain evidence="4">ATCC 10048</strain>
    </source>
</reference>
<accession>A0ABT4I6E9</accession>
<dbReference type="RefSeq" id="WP_268916941.1">
    <property type="nucleotide sequence ID" value="NZ_JAPTMY010000007.1"/>
</dbReference>
<keyword evidence="5" id="KW-1185">Reference proteome</keyword>
<evidence type="ECO:0000313" key="5">
    <source>
        <dbReference type="Proteomes" id="UP001072034"/>
    </source>
</evidence>
<dbReference type="PRINTS" id="PR00081">
    <property type="entry name" value="GDHRDH"/>
</dbReference>
<name>A0ABT4I6E9_9ACTO</name>
<dbReference type="CDD" id="cd05374">
    <property type="entry name" value="17beta-HSD-like_SDR_c"/>
    <property type="match status" value="1"/>
</dbReference>
<dbReference type="Proteomes" id="UP001072034">
    <property type="component" value="Unassembled WGS sequence"/>
</dbReference>
<evidence type="ECO:0000256" key="3">
    <source>
        <dbReference type="RuleBase" id="RU000363"/>
    </source>
</evidence>
<comment type="caution">
    <text evidence="4">The sequence shown here is derived from an EMBL/GenBank/DDBJ whole genome shotgun (WGS) entry which is preliminary data.</text>
</comment>
<keyword evidence="2" id="KW-0560">Oxidoreductase</keyword>
<dbReference type="Gene3D" id="3.40.50.720">
    <property type="entry name" value="NAD(P)-binding Rossmann-like Domain"/>
    <property type="match status" value="1"/>
</dbReference>
<organism evidence="4 5">
    <name type="scientific">Actinomyces israelii</name>
    <dbReference type="NCBI Taxonomy" id="1659"/>
    <lineage>
        <taxon>Bacteria</taxon>
        <taxon>Bacillati</taxon>
        <taxon>Actinomycetota</taxon>
        <taxon>Actinomycetes</taxon>
        <taxon>Actinomycetales</taxon>
        <taxon>Actinomycetaceae</taxon>
        <taxon>Actinomyces</taxon>
    </lineage>
</organism>
<dbReference type="InterPro" id="IPR002347">
    <property type="entry name" value="SDR_fam"/>
</dbReference>
<proteinExistence type="inferred from homology"/>
<evidence type="ECO:0000256" key="2">
    <source>
        <dbReference type="ARBA" id="ARBA00023002"/>
    </source>
</evidence>
<gene>
    <name evidence="4" type="ORF">OHJ16_04615</name>
</gene>
<dbReference type="Pfam" id="PF00106">
    <property type="entry name" value="adh_short"/>
    <property type="match status" value="1"/>
</dbReference>
<comment type="similarity">
    <text evidence="1 3">Belongs to the short-chain dehydrogenases/reductases (SDR) family.</text>
</comment>
<dbReference type="PANTHER" id="PTHR44169:SF6">
    <property type="entry name" value="NADPH-DEPENDENT 1-ACYLDIHYDROXYACETONE PHOSPHATE REDUCTASE"/>
    <property type="match status" value="1"/>
</dbReference>
<dbReference type="NCBIfam" id="NF004826">
    <property type="entry name" value="PRK06182.1"/>
    <property type="match status" value="1"/>
</dbReference>
<protein>
    <submittedName>
        <fullName evidence="4">Oxidoreductase</fullName>
    </submittedName>
</protein>
<dbReference type="EMBL" id="JAPTMY010000007">
    <property type="protein sequence ID" value="MCZ0857324.1"/>
    <property type="molecule type" value="Genomic_DNA"/>
</dbReference>
<dbReference type="PRINTS" id="PR00080">
    <property type="entry name" value="SDRFAMILY"/>
</dbReference>
<evidence type="ECO:0000313" key="4">
    <source>
        <dbReference type="EMBL" id="MCZ0857324.1"/>
    </source>
</evidence>
<sequence length="280" mass="29749">MAGRTGRTGRVVLITGASSGIGFQAAGVLARAGHTVYAGARRVERMRPLRALGVTPVALDVTDQDACTGVVETIMAEQGRIDVLVNNAGYGSFGAVEDVDLTEARRQIEVNVLGLAALTRAVLPHMRARRSGTIINMSSMGGRLVTFMGGWYHATKYAVEALSDALRMEVADFGIDVVLIEPGGIRTDWGTIAADHLESSARGGAYEKAAGRVAANMRRLYASRRMSDPQVVVRAIRGAVEARRPRSRYLVGLGAKPLVAAHALLPARLFDRIMRGAAAG</sequence>